<evidence type="ECO:0000313" key="2">
    <source>
        <dbReference type="Proteomes" id="UP000006247"/>
    </source>
</evidence>
<dbReference type="HOGENOM" id="CLU_3308197_0_0_11"/>
<dbReference type="Proteomes" id="UP000006247">
    <property type="component" value="Unassembled WGS sequence"/>
</dbReference>
<gene>
    <name evidence="1" type="ORF">CORMATOL_01533</name>
</gene>
<dbReference type="AlphaFoldDB" id="C0E3G9"/>
<name>C0E3G9_9CORY</name>
<evidence type="ECO:0000313" key="1">
    <source>
        <dbReference type="EMBL" id="EEG27103.1"/>
    </source>
</evidence>
<sequence length="39" mass="4522">MCEGVICHFCCFYQLYSPMCSVSPVRYVTFWSTTMGDKT</sequence>
<proteinExistence type="predicted"/>
<organism evidence="1 2">
    <name type="scientific">Corynebacterium matruchotii ATCC 33806</name>
    <dbReference type="NCBI Taxonomy" id="566549"/>
    <lineage>
        <taxon>Bacteria</taxon>
        <taxon>Bacillati</taxon>
        <taxon>Actinomycetota</taxon>
        <taxon>Actinomycetes</taxon>
        <taxon>Mycobacteriales</taxon>
        <taxon>Corynebacteriaceae</taxon>
        <taxon>Corynebacterium</taxon>
    </lineage>
</organism>
<comment type="caution">
    <text evidence="1">The sequence shown here is derived from an EMBL/GenBank/DDBJ whole genome shotgun (WGS) entry which is preliminary data.</text>
</comment>
<accession>C0E3G9</accession>
<protein>
    <submittedName>
        <fullName evidence="1">Uncharacterized protein</fullName>
    </submittedName>
</protein>
<dbReference type="EMBL" id="ACEB01000021">
    <property type="protein sequence ID" value="EEG27103.1"/>
    <property type="molecule type" value="Genomic_DNA"/>
</dbReference>
<reference evidence="1 2" key="1">
    <citation type="submission" date="2009-01" db="EMBL/GenBank/DDBJ databases">
        <authorList>
            <person name="Fulton L."/>
            <person name="Clifton S."/>
            <person name="Chinwalla A.T."/>
            <person name="Mitreva M."/>
            <person name="Sodergren E."/>
            <person name="Weinstock G."/>
            <person name="Clifton S."/>
            <person name="Dooling D.J."/>
            <person name="Fulton B."/>
            <person name="Minx P."/>
            <person name="Pepin K.H."/>
            <person name="Johnson M."/>
            <person name="Bhonagiri V."/>
            <person name="Nash W.E."/>
            <person name="Mardis E.R."/>
            <person name="Wilson R.K."/>
        </authorList>
    </citation>
    <scope>NUCLEOTIDE SEQUENCE [LARGE SCALE GENOMIC DNA]</scope>
    <source>
        <strain evidence="1 2">ATCC 33806</strain>
    </source>
</reference>